<evidence type="ECO:0000256" key="1">
    <source>
        <dbReference type="ARBA" id="ARBA00006484"/>
    </source>
</evidence>
<dbReference type="GO" id="GO:0016616">
    <property type="term" value="F:oxidoreductase activity, acting on the CH-OH group of donors, NAD or NADP as acceptor"/>
    <property type="evidence" value="ECO:0007669"/>
    <property type="project" value="TreeGrafter"/>
</dbReference>
<dbReference type="InterPro" id="IPR020904">
    <property type="entry name" value="Sc_DH/Rdtase_CS"/>
</dbReference>
<reference evidence="2" key="1">
    <citation type="journal article" date="2014" name="Front. Microbiol.">
        <title>High frequency of phylogenetically diverse reductive dehalogenase-homologous genes in deep subseafloor sedimentary metagenomes.</title>
        <authorList>
            <person name="Kawai M."/>
            <person name="Futagami T."/>
            <person name="Toyoda A."/>
            <person name="Takaki Y."/>
            <person name="Nishi S."/>
            <person name="Hori S."/>
            <person name="Arai W."/>
            <person name="Tsubouchi T."/>
            <person name="Morono Y."/>
            <person name="Uchiyama I."/>
            <person name="Ito T."/>
            <person name="Fujiyama A."/>
            <person name="Inagaki F."/>
            <person name="Takami H."/>
        </authorList>
    </citation>
    <scope>NUCLEOTIDE SEQUENCE</scope>
    <source>
        <strain evidence="2">Expedition CK06-06</strain>
    </source>
</reference>
<protein>
    <recommendedName>
        <fullName evidence="3">SDR family oxidoreductase</fullName>
    </recommendedName>
</protein>
<dbReference type="PRINTS" id="PR00080">
    <property type="entry name" value="SDRFAMILY"/>
</dbReference>
<accession>X1C298</accession>
<gene>
    <name evidence="2" type="ORF">S01H4_23508</name>
</gene>
<dbReference type="SUPFAM" id="SSF51735">
    <property type="entry name" value="NAD(P)-binding Rossmann-fold domains"/>
    <property type="match status" value="1"/>
</dbReference>
<dbReference type="PANTHER" id="PTHR42760">
    <property type="entry name" value="SHORT-CHAIN DEHYDROGENASES/REDUCTASES FAMILY MEMBER"/>
    <property type="match status" value="1"/>
</dbReference>
<evidence type="ECO:0000313" key="2">
    <source>
        <dbReference type="EMBL" id="GAG78491.1"/>
    </source>
</evidence>
<feature type="non-terminal residue" evidence="2">
    <location>
        <position position="1"/>
    </location>
</feature>
<sequence>YLMVDCADLMDEAAVEKSVSEAIQHFGRIDVLVNTVGGFRAGKMLHETPIETWDFLLNLNARSVFIACKKVIPQMLNQGSGKIINVAARPGIEGQAGMAAYSAAKSAVIRLTESMAAELKDHGVNVNCIIPGTIDTPPNREAMPEADYSTWVTPESLADVILFLSSAAARDVHGAALPVYGRS</sequence>
<organism evidence="2">
    <name type="scientific">marine sediment metagenome</name>
    <dbReference type="NCBI Taxonomy" id="412755"/>
    <lineage>
        <taxon>unclassified sequences</taxon>
        <taxon>metagenomes</taxon>
        <taxon>ecological metagenomes</taxon>
    </lineage>
</organism>
<dbReference type="AlphaFoldDB" id="X1C298"/>
<comment type="similarity">
    <text evidence="1">Belongs to the short-chain dehydrogenases/reductases (SDR) family.</text>
</comment>
<comment type="caution">
    <text evidence="2">The sequence shown here is derived from an EMBL/GenBank/DDBJ whole genome shotgun (WGS) entry which is preliminary data.</text>
</comment>
<proteinExistence type="inferred from homology"/>
<dbReference type="Pfam" id="PF00106">
    <property type="entry name" value="adh_short"/>
    <property type="match status" value="1"/>
</dbReference>
<dbReference type="EMBL" id="BART01010917">
    <property type="protein sequence ID" value="GAG78491.1"/>
    <property type="molecule type" value="Genomic_DNA"/>
</dbReference>
<dbReference type="PROSITE" id="PS00061">
    <property type="entry name" value="ADH_SHORT"/>
    <property type="match status" value="1"/>
</dbReference>
<name>X1C298_9ZZZZ</name>
<dbReference type="InterPro" id="IPR036291">
    <property type="entry name" value="NAD(P)-bd_dom_sf"/>
</dbReference>
<dbReference type="Gene3D" id="3.40.50.720">
    <property type="entry name" value="NAD(P)-binding Rossmann-like Domain"/>
    <property type="match status" value="1"/>
</dbReference>
<evidence type="ECO:0008006" key="3">
    <source>
        <dbReference type="Google" id="ProtNLM"/>
    </source>
</evidence>
<dbReference type="InterPro" id="IPR002347">
    <property type="entry name" value="SDR_fam"/>
</dbReference>
<dbReference type="PRINTS" id="PR00081">
    <property type="entry name" value="GDHRDH"/>
</dbReference>